<dbReference type="Gene3D" id="3.40.50.300">
    <property type="entry name" value="P-loop containing nucleotide triphosphate hydrolases"/>
    <property type="match status" value="1"/>
</dbReference>
<dbReference type="GO" id="GO:0016887">
    <property type="term" value="F:ATP hydrolysis activity"/>
    <property type="evidence" value="ECO:0007669"/>
    <property type="project" value="InterPro"/>
</dbReference>
<dbReference type="GO" id="GO:0005524">
    <property type="term" value="F:ATP binding"/>
    <property type="evidence" value="ECO:0007669"/>
    <property type="project" value="UniProtKB-KW"/>
</dbReference>
<keyword evidence="5" id="KW-1185">Reference proteome</keyword>
<dbReference type="PROSITE" id="PS00211">
    <property type="entry name" value="ABC_TRANSPORTER_1"/>
    <property type="match status" value="1"/>
</dbReference>
<evidence type="ECO:0000256" key="1">
    <source>
        <dbReference type="ARBA" id="ARBA00022741"/>
    </source>
</evidence>
<dbReference type="PANTHER" id="PTHR43158:SF2">
    <property type="entry name" value="SKFA PEPTIDE EXPORT ATP-BINDING PROTEIN SKFE"/>
    <property type="match status" value="1"/>
</dbReference>
<dbReference type="EMBL" id="WNZX01000001">
    <property type="protein sequence ID" value="MUG69141.1"/>
    <property type="molecule type" value="Genomic_DNA"/>
</dbReference>
<dbReference type="Proteomes" id="UP000450917">
    <property type="component" value="Unassembled WGS sequence"/>
</dbReference>
<dbReference type="SUPFAM" id="SSF52540">
    <property type="entry name" value="P-loop containing nucleoside triphosphate hydrolases"/>
    <property type="match status" value="1"/>
</dbReference>
<name>A0A7X2Z6C6_9BACL</name>
<proteinExistence type="predicted"/>
<accession>A0A7X2Z6C6</accession>
<comment type="caution">
    <text evidence="4">The sequence shown here is derived from an EMBL/GenBank/DDBJ whole genome shotgun (WGS) entry which is preliminary data.</text>
</comment>
<gene>
    <name evidence="4" type="ORF">GNP93_00480</name>
</gene>
<organism evidence="4 5">
    <name type="scientific">Paenibacillus validus</name>
    <dbReference type="NCBI Taxonomy" id="44253"/>
    <lineage>
        <taxon>Bacteria</taxon>
        <taxon>Bacillati</taxon>
        <taxon>Bacillota</taxon>
        <taxon>Bacilli</taxon>
        <taxon>Bacillales</taxon>
        <taxon>Paenibacillaceae</taxon>
        <taxon>Paenibacillus</taxon>
    </lineage>
</organism>
<dbReference type="PANTHER" id="PTHR43158">
    <property type="entry name" value="SKFA PEPTIDE EXPORT ATP-BINDING PROTEIN SKFE"/>
    <property type="match status" value="1"/>
</dbReference>
<sequence length="279" mass="31381">MGVGGKRNVIDENPKDERYVYDIDVQGITYNRDQKTLLSDVTWRVRKGEHWALLGLNGSGKTTLLNMITGYIWPTRGSVAVLGETYGTVDLRELRKSIGWVSSSLQEKLHASDRTQYVVLSGKFATIGLYDKPDDDDFEQAAELMRQLGCAHLWDRPYQTCSQGEKQKVLIARALMASPKLLILDEPCNGLDLFARETLLGGIEALGAQADAPTFVYVTHHTEEILPMFGHTLLLRRGEVFDAGATTALLTEERLSRFFELPVDVHWRQGRAWLSPRES</sequence>
<dbReference type="InterPro" id="IPR003439">
    <property type="entry name" value="ABC_transporter-like_ATP-bd"/>
</dbReference>
<keyword evidence="1" id="KW-0547">Nucleotide-binding</keyword>
<dbReference type="InterPro" id="IPR017871">
    <property type="entry name" value="ABC_transporter-like_CS"/>
</dbReference>
<feature type="domain" description="ABC transporter" evidence="3">
    <location>
        <begin position="23"/>
        <end position="262"/>
    </location>
</feature>
<reference evidence="4 5" key="1">
    <citation type="submission" date="2019-11" db="EMBL/GenBank/DDBJ databases">
        <title>Draft genome sequences of five Paenibacillus species of dairy origin.</title>
        <authorList>
            <person name="Olajide A.M."/>
            <person name="Chen S."/>
            <person name="Lapointe G."/>
        </authorList>
    </citation>
    <scope>NUCLEOTIDE SEQUENCE [LARGE SCALE GENOMIC DNA]</scope>
    <source>
        <strain evidence="4 5">2CS3</strain>
    </source>
</reference>
<evidence type="ECO:0000313" key="4">
    <source>
        <dbReference type="EMBL" id="MUG69141.1"/>
    </source>
</evidence>
<evidence type="ECO:0000259" key="3">
    <source>
        <dbReference type="PROSITE" id="PS50893"/>
    </source>
</evidence>
<protein>
    <submittedName>
        <fullName evidence="4">ATP-binding cassette domain-containing protein</fullName>
    </submittedName>
</protein>
<evidence type="ECO:0000256" key="2">
    <source>
        <dbReference type="ARBA" id="ARBA00022840"/>
    </source>
</evidence>
<dbReference type="SMART" id="SM00382">
    <property type="entry name" value="AAA"/>
    <property type="match status" value="1"/>
</dbReference>
<dbReference type="AlphaFoldDB" id="A0A7X2Z6C6"/>
<dbReference type="InterPro" id="IPR003593">
    <property type="entry name" value="AAA+_ATPase"/>
</dbReference>
<dbReference type="Pfam" id="PF00005">
    <property type="entry name" value="ABC_tran"/>
    <property type="match status" value="1"/>
</dbReference>
<dbReference type="PROSITE" id="PS50893">
    <property type="entry name" value="ABC_TRANSPORTER_2"/>
    <property type="match status" value="1"/>
</dbReference>
<keyword evidence="2 4" id="KW-0067">ATP-binding</keyword>
<dbReference type="InterPro" id="IPR027417">
    <property type="entry name" value="P-loop_NTPase"/>
</dbReference>
<evidence type="ECO:0000313" key="5">
    <source>
        <dbReference type="Proteomes" id="UP000450917"/>
    </source>
</evidence>